<keyword evidence="4" id="KW-1185">Reference proteome</keyword>
<reference evidence="3 4" key="1">
    <citation type="submission" date="2020-03" db="EMBL/GenBank/DDBJ databases">
        <title>Draft Genome Sequence of Cudoniella acicularis.</title>
        <authorList>
            <person name="Buettner E."/>
            <person name="Kellner H."/>
        </authorList>
    </citation>
    <scope>NUCLEOTIDE SEQUENCE [LARGE SCALE GENOMIC DNA]</scope>
    <source>
        <strain evidence="3 4">DSM 108380</strain>
    </source>
</reference>
<comment type="caution">
    <text evidence="3">The sequence shown here is derived from an EMBL/GenBank/DDBJ whole genome shotgun (WGS) entry which is preliminary data.</text>
</comment>
<evidence type="ECO:0000256" key="1">
    <source>
        <dbReference type="SAM" id="SignalP"/>
    </source>
</evidence>
<evidence type="ECO:0000313" key="3">
    <source>
        <dbReference type="EMBL" id="KAF4627819.1"/>
    </source>
</evidence>
<organism evidence="3 4">
    <name type="scientific">Cudoniella acicularis</name>
    <dbReference type="NCBI Taxonomy" id="354080"/>
    <lineage>
        <taxon>Eukaryota</taxon>
        <taxon>Fungi</taxon>
        <taxon>Dikarya</taxon>
        <taxon>Ascomycota</taxon>
        <taxon>Pezizomycotina</taxon>
        <taxon>Leotiomycetes</taxon>
        <taxon>Helotiales</taxon>
        <taxon>Tricladiaceae</taxon>
        <taxon>Cudoniella</taxon>
    </lineage>
</organism>
<gene>
    <name evidence="3" type="ORF">G7Y89_g10327</name>
</gene>
<evidence type="ECO:0000259" key="2">
    <source>
        <dbReference type="Pfam" id="PF26061"/>
    </source>
</evidence>
<feature type="signal peptide" evidence="1">
    <location>
        <begin position="1"/>
        <end position="19"/>
    </location>
</feature>
<dbReference type="AlphaFoldDB" id="A0A8H4RFQ5"/>
<accession>A0A8H4RFQ5</accession>
<dbReference type="Proteomes" id="UP000566819">
    <property type="component" value="Unassembled WGS sequence"/>
</dbReference>
<dbReference type="InterPro" id="IPR058334">
    <property type="entry name" value="DUF8021"/>
</dbReference>
<name>A0A8H4RFQ5_9HELO</name>
<sequence>MFLCSAVLGALAMASLSMAQCSRDKLLLASDTYIAAQTSGKQDDLSKLFVASGFKYRQNNKSPDIKTGILSKALKIDHNRTTFDLTQCVTFTELISTAGPYVIGTQIRHTADGESVSLVDTIVATTGDWQFNAATTLKYISTEDWGTLKDSDRSSRDVLQAAADAYLDMWSDSKAIDKVPWGTPCTRTEGSMHITPSCKAGAPNGGGSKNTDRRYVIDETVGSCDVLVAFGGSMADSHEFRLVSGKLVLVHTITV</sequence>
<dbReference type="OrthoDB" id="3504677at2759"/>
<feature type="chain" id="PRO_5034168726" description="DUF8021 domain-containing protein" evidence="1">
    <location>
        <begin position="20"/>
        <end position="255"/>
    </location>
</feature>
<proteinExistence type="predicted"/>
<dbReference type="EMBL" id="JAAMPI010000904">
    <property type="protein sequence ID" value="KAF4627819.1"/>
    <property type="molecule type" value="Genomic_DNA"/>
</dbReference>
<protein>
    <recommendedName>
        <fullName evidence="2">DUF8021 domain-containing protein</fullName>
    </recommendedName>
</protein>
<keyword evidence="1" id="KW-0732">Signal</keyword>
<feature type="domain" description="DUF8021" evidence="2">
    <location>
        <begin position="153"/>
        <end position="254"/>
    </location>
</feature>
<evidence type="ECO:0000313" key="4">
    <source>
        <dbReference type="Proteomes" id="UP000566819"/>
    </source>
</evidence>
<dbReference type="Pfam" id="PF26061">
    <property type="entry name" value="DUF8021"/>
    <property type="match status" value="1"/>
</dbReference>